<accession>A0A4C1ZU37</accession>
<dbReference type="AlphaFoldDB" id="A0A4C1ZU37"/>
<sequence>MTDNMIGRYKRLETSFSVLTGRIANESNAPDERTRRVVRSDFTIETRRKSGVRTRSKAKLAAGGSAAMAREGGGAGGARPHADKSCYKTAGALCSAICAELVCFAEVLKYEIKSPQAPVLLRGSGERGEVVTRKTTVATG</sequence>
<gene>
    <name evidence="2" type="ORF">EVAR_68443_1</name>
</gene>
<protein>
    <submittedName>
        <fullName evidence="2">Uncharacterized protein</fullName>
    </submittedName>
</protein>
<organism evidence="2 3">
    <name type="scientific">Eumeta variegata</name>
    <name type="common">Bagworm moth</name>
    <name type="synonym">Eumeta japonica</name>
    <dbReference type="NCBI Taxonomy" id="151549"/>
    <lineage>
        <taxon>Eukaryota</taxon>
        <taxon>Metazoa</taxon>
        <taxon>Ecdysozoa</taxon>
        <taxon>Arthropoda</taxon>
        <taxon>Hexapoda</taxon>
        <taxon>Insecta</taxon>
        <taxon>Pterygota</taxon>
        <taxon>Neoptera</taxon>
        <taxon>Endopterygota</taxon>
        <taxon>Lepidoptera</taxon>
        <taxon>Glossata</taxon>
        <taxon>Ditrysia</taxon>
        <taxon>Tineoidea</taxon>
        <taxon>Psychidae</taxon>
        <taxon>Oiketicinae</taxon>
        <taxon>Eumeta</taxon>
    </lineage>
</organism>
<feature type="compositionally biased region" description="Low complexity" evidence="1">
    <location>
        <begin position="61"/>
        <end position="70"/>
    </location>
</feature>
<evidence type="ECO:0000256" key="1">
    <source>
        <dbReference type="SAM" id="MobiDB-lite"/>
    </source>
</evidence>
<dbReference type="Proteomes" id="UP000299102">
    <property type="component" value="Unassembled WGS sequence"/>
</dbReference>
<dbReference type="EMBL" id="BGZK01002271">
    <property type="protein sequence ID" value="GBP92391.1"/>
    <property type="molecule type" value="Genomic_DNA"/>
</dbReference>
<proteinExistence type="predicted"/>
<name>A0A4C1ZU37_EUMVA</name>
<evidence type="ECO:0000313" key="3">
    <source>
        <dbReference type="Proteomes" id="UP000299102"/>
    </source>
</evidence>
<keyword evidence="3" id="KW-1185">Reference proteome</keyword>
<feature type="region of interest" description="Disordered" evidence="1">
    <location>
        <begin position="53"/>
        <end position="82"/>
    </location>
</feature>
<comment type="caution">
    <text evidence="2">The sequence shown here is derived from an EMBL/GenBank/DDBJ whole genome shotgun (WGS) entry which is preliminary data.</text>
</comment>
<evidence type="ECO:0000313" key="2">
    <source>
        <dbReference type="EMBL" id="GBP92391.1"/>
    </source>
</evidence>
<reference evidence="2 3" key="1">
    <citation type="journal article" date="2019" name="Commun. Biol.">
        <title>The bagworm genome reveals a unique fibroin gene that provides high tensile strength.</title>
        <authorList>
            <person name="Kono N."/>
            <person name="Nakamura H."/>
            <person name="Ohtoshi R."/>
            <person name="Tomita M."/>
            <person name="Numata K."/>
            <person name="Arakawa K."/>
        </authorList>
    </citation>
    <scope>NUCLEOTIDE SEQUENCE [LARGE SCALE GENOMIC DNA]</scope>
</reference>